<dbReference type="NCBIfam" id="TIGR00038">
    <property type="entry name" value="efp"/>
    <property type="match status" value="1"/>
</dbReference>
<dbReference type="SUPFAM" id="SSF50249">
    <property type="entry name" value="Nucleic acid-binding proteins"/>
    <property type="match status" value="2"/>
</dbReference>
<organism evidence="13 14">
    <name type="scientific">Mycoplasmoides fastidiosum</name>
    <dbReference type="NCBI Taxonomy" id="92758"/>
    <lineage>
        <taxon>Bacteria</taxon>
        <taxon>Bacillati</taxon>
        <taxon>Mycoplasmatota</taxon>
        <taxon>Mycoplasmoidales</taxon>
        <taxon>Mycoplasmoidaceae</taxon>
        <taxon>Mycoplasmoides</taxon>
    </lineage>
</organism>
<dbReference type="CDD" id="cd05794">
    <property type="entry name" value="S1_EF-P_repeat_2"/>
    <property type="match status" value="1"/>
</dbReference>
<feature type="domain" description="Translation elongation factor P/YeiP central" evidence="12">
    <location>
        <begin position="69"/>
        <end position="123"/>
    </location>
</feature>
<dbReference type="RefSeq" id="WP_256547170.1">
    <property type="nucleotide sequence ID" value="NZ_CP101809.1"/>
</dbReference>
<dbReference type="InterPro" id="IPR008991">
    <property type="entry name" value="Translation_prot_SH3-like_sf"/>
</dbReference>
<evidence type="ECO:0000256" key="4">
    <source>
        <dbReference type="ARBA" id="ARBA00022490"/>
    </source>
</evidence>
<feature type="domain" description="Elongation factor P C-terminal" evidence="11">
    <location>
        <begin position="131"/>
        <end position="186"/>
    </location>
</feature>
<dbReference type="SMART" id="SM00841">
    <property type="entry name" value="Elong-fact-P_C"/>
    <property type="match status" value="1"/>
</dbReference>
<dbReference type="PANTHER" id="PTHR30053">
    <property type="entry name" value="ELONGATION FACTOR P"/>
    <property type="match status" value="1"/>
</dbReference>
<sequence length="186" mass="20900">MANFIPAKDLRSGHTIVWKNDLYQVLDHSFNKTAMRGGIVKCKIKNLKTGAIITQEFTGERLEQAVIDRVKANYSYESDNGYIFYNATTFDEIIIAKDLMNWEKNFLSDNLEVTISLYENRILGINLPETVSVLVVEAEDAVKGDTATALTKKAWLESGLEVIVPQFIKSGEVINVSTVDGKYKSR</sequence>
<dbReference type="SMART" id="SM01185">
    <property type="entry name" value="EFP"/>
    <property type="match status" value="1"/>
</dbReference>
<dbReference type="InterPro" id="IPR011768">
    <property type="entry name" value="Transl_elongation_fac_P"/>
</dbReference>
<dbReference type="GO" id="GO:0003746">
    <property type="term" value="F:translation elongation factor activity"/>
    <property type="evidence" value="ECO:0007669"/>
    <property type="project" value="UniProtKB-KW"/>
</dbReference>
<dbReference type="SUPFAM" id="SSF50104">
    <property type="entry name" value="Translation proteins SH3-like domain"/>
    <property type="match status" value="1"/>
</dbReference>
<dbReference type="Pfam" id="PF01132">
    <property type="entry name" value="EFP"/>
    <property type="match status" value="1"/>
</dbReference>
<dbReference type="InterPro" id="IPR015365">
    <property type="entry name" value="Elong-fact-P_C"/>
</dbReference>
<dbReference type="PIRSF" id="PIRSF005901">
    <property type="entry name" value="EF-P"/>
    <property type="match status" value="1"/>
</dbReference>
<dbReference type="CDD" id="cd04470">
    <property type="entry name" value="S1_EF-P_repeat_1"/>
    <property type="match status" value="1"/>
</dbReference>
<dbReference type="InterPro" id="IPR001059">
    <property type="entry name" value="Transl_elong_P/YeiP_cen"/>
</dbReference>
<evidence type="ECO:0000256" key="9">
    <source>
        <dbReference type="NCBIfam" id="TIGR00038"/>
    </source>
</evidence>
<dbReference type="EMBL" id="JAUSWO010000001">
    <property type="protein sequence ID" value="MDQ0514141.1"/>
    <property type="molecule type" value="Genomic_DNA"/>
</dbReference>
<dbReference type="Gene3D" id="2.30.30.30">
    <property type="match status" value="1"/>
</dbReference>
<evidence type="ECO:0000256" key="10">
    <source>
        <dbReference type="RuleBase" id="RU004389"/>
    </source>
</evidence>
<dbReference type="Gene3D" id="2.40.50.140">
    <property type="entry name" value="Nucleic acid-binding proteins"/>
    <property type="match status" value="2"/>
</dbReference>
<protein>
    <recommendedName>
        <fullName evidence="8 9">Elongation factor P</fullName>
        <shortName evidence="8">EF-P</shortName>
    </recommendedName>
</protein>
<dbReference type="Pfam" id="PF09285">
    <property type="entry name" value="Elong-fact-P_C"/>
    <property type="match status" value="1"/>
</dbReference>
<evidence type="ECO:0000313" key="14">
    <source>
        <dbReference type="Proteomes" id="UP001240643"/>
    </source>
</evidence>
<evidence type="ECO:0000259" key="11">
    <source>
        <dbReference type="SMART" id="SM00841"/>
    </source>
</evidence>
<dbReference type="PANTHER" id="PTHR30053:SF12">
    <property type="entry name" value="ELONGATION FACTOR P (EF-P) FAMILY PROTEIN"/>
    <property type="match status" value="1"/>
</dbReference>
<comment type="function">
    <text evidence="7 8">Involved in peptide bond synthesis. Stimulates efficient translation and peptide-bond synthesis on native or reconstituted 70S ribosomes in vitro. Probably functions indirectly by altering the affinity of the ribosome for aminoacyl-tRNA, thus increasing their reactivity as acceptors for peptidyl transferase.</text>
</comment>
<keyword evidence="14" id="KW-1185">Reference proteome</keyword>
<keyword evidence="6 8" id="KW-0648">Protein biosynthesis</keyword>
<comment type="subcellular location">
    <subcellularLocation>
        <location evidence="1 8">Cytoplasm</location>
    </subcellularLocation>
</comment>
<comment type="caution">
    <text evidence="13">The sequence shown here is derived from an EMBL/GenBank/DDBJ whole genome shotgun (WGS) entry which is preliminary data.</text>
</comment>
<dbReference type="NCBIfam" id="NF001810">
    <property type="entry name" value="PRK00529.1"/>
    <property type="match status" value="1"/>
</dbReference>
<dbReference type="InterPro" id="IPR014722">
    <property type="entry name" value="Rib_uL2_dom2"/>
</dbReference>
<dbReference type="PROSITE" id="PS01275">
    <property type="entry name" value="EFP"/>
    <property type="match status" value="1"/>
</dbReference>
<evidence type="ECO:0000256" key="5">
    <source>
        <dbReference type="ARBA" id="ARBA00022768"/>
    </source>
</evidence>
<dbReference type="InterPro" id="IPR020599">
    <property type="entry name" value="Transl_elong_fac_P/YeiP"/>
</dbReference>
<dbReference type="Pfam" id="PF08207">
    <property type="entry name" value="EFP_N"/>
    <property type="match status" value="1"/>
</dbReference>
<name>A0ABU0LZL1_9BACT</name>
<evidence type="ECO:0000256" key="1">
    <source>
        <dbReference type="ARBA" id="ARBA00004496"/>
    </source>
</evidence>
<dbReference type="InterPro" id="IPR012340">
    <property type="entry name" value="NA-bd_OB-fold"/>
</dbReference>
<keyword evidence="4 8" id="KW-0963">Cytoplasm</keyword>
<comment type="pathway">
    <text evidence="2 8">Protein biosynthesis; polypeptide chain elongation.</text>
</comment>
<gene>
    <name evidence="8" type="primary">efp</name>
    <name evidence="13" type="ORF">J2Z62_000579</name>
</gene>
<proteinExistence type="inferred from homology"/>
<dbReference type="InterPro" id="IPR013852">
    <property type="entry name" value="Transl_elong_P/YeiP_CS"/>
</dbReference>
<evidence type="ECO:0000256" key="8">
    <source>
        <dbReference type="HAMAP-Rule" id="MF_00141"/>
    </source>
</evidence>
<evidence type="ECO:0000256" key="7">
    <source>
        <dbReference type="ARBA" id="ARBA00025469"/>
    </source>
</evidence>
<dbReference type="HAMAP" id="MF_00141">
    <property type="entry name" value="EF_P"/>
    <property type="match status" value="1"/>
</dbReference>
<keyword evidence="5 8" id="KW-0251">Elongation factor</keyword>
<evidence type="ECO:0000256" key="6">
    <source>
        <dbReference type="ARBA" id="ARBA00022917"/>
    </source>
</evidence>
<evidence type="ECO:0000259" key="12">
    <source>
        <dbReference type="SMART" id="SM01185"/>
    </source>
</evidence>
<comment type="similarity">
    <text evidence="3 8 10">Belongs to the elongation factor P family.</text>
</comment>
<reference evidence="13" key="1">
    <citation type="submission" date="2023-07" db="EMBL/GenBank/DDBJ databases">
        <title>Genomic Encyclopedia of Type Strains, Phase IV (KMG-IV): sequencing the most valuable type-strain genomes for metagenomic binning, comparative biology and taxonomic classification.</title>
        <authorList>
            <person name="Goeker M."/>
        </authorList>
    </citation>
    <scope>NUCLEOTIDE SEQUENCE [LARGE SCALE GENOMIC DNA]</scope>
    <source>
        <strain evidence="13">DSM 21204</strain>
    </source>
</reference>
<accession>A0ABU0LZL1</accession>
<dbReference type="InterPro" id="IPR013185">
    <property type="entry name" value="Transl_elong_KOW-like"/>
</dbReference>
<evidence type="ECO:0000256" key="2">
    <source>
        <dbReference type="ARBA" id="ARBA00004815"/>
    </source>
</evidence>
<evidence type="ECO:0000313" key="13">
    <source>
        <dbReference type="EMBL" id="MDQ0514141.1"/>
    </source>
</evidence>
<dbReference type="Proteomes" id="UP001240643">
    <property type="component" value="Unassembled WGS sequence"/>
</dbReference>
<evidence type="ECO:0000256" key="3">
    <source>
        <dbReference type="ARBA" id="ARBA00009479"/>
    </source>
</evidence>